<dbReference type="Gene3D" id="3.90.550.10">
    <property type="entry name" value="Spore Coat Polysaccharide Biosynthesis Protein SpsA, Chain A"/>
    <property type="match status" value="1"/>
</dbReference>
<feature type="binding site" evidence="8">
    <location>
        <position position="98"/>
    </location>
    <ligand>
        <name>GTP</name>
        <dbReference type="ChEBI" id="CHEBI:37565"/>
    </ligand>
</feature>
<gene>
    <name evidence="8" type="primary">mobA</name>
    <name evidence="10" type="ORF">EV197_2666</name>
</gene>
<keyword evidence="5 8" id="KW-0460">Magnesium</keyword>
<evidence type="ECO:0000313" key="11">
    <source>
        <dbReference type="Proteomes" id="UP000292262"/>
    </source>
</evidence>
<dbReference type="InterPro" id="IPR013482">
    <property type="entry name" value="Molybde_CF_guanTrfase"/>
</dbReference>
<dbReference type="HAMAP" id="MF_00316">
    <property type="entry name" value="MobA"/>
    <property type="match status" value="1"/>
</dbReference>
<keyword evidence="11" id="KW-1185">Reference proteome</keyword>
<name>A0A4Q7NZT2_9FLAO</name>
<dbReference type="EC" id="2.7.7.77" evidence="8"/>
<feature type="binding site" evidence="8">
    <location>
        <position position="98"/>
    </location>
    <ligand>
        <name>Mg(2+)</name>
        <dbReference type="ChEBI" id="CHEBI:18420"/>
    </ligand>
</feature>
<evidence type="ECO:0000256" key="5">
    <source>
        <dbReference type="ARBA" id="ARBA00022842"/>
    </source>
</evidence>
<keyword evidence="7 8" id="KW-0501">Molybdenum cofactor biosynthesis</keyword>
<evidence type="ECO:0000256" key="6">
    <source>
        <dbReference type="ARBA" id="ARBA00023134"/>
    </source>
</evidence>
<dbReference type="EMBL" id="SGXE01000003">
    <property type="protein sequence ID" value="RZS92528.1"/>
    <property type="molecule type" value="Genomic_DNA"/>
</dbReference>
<evidence type="ECO:0000256" key="3">
    <source>
        <dbReference type="ARBA" id="ARBA00022723"/>
    </source>
</evidence>
<dbReference type="GO" id="GO:0005737">
    <property type="term" value="C:cytoplasm"/>
    <property type="evidence" value="ECO:0007669"/>
    <property type="project" value="UniProtKB-SubCell"/>
</dbReference>
<dbReference type="GO" id="GO:0061603">
    <property type="term" value="F:molybdenum cofactor guanylyltransferase activity"/>
    <property type="evidence" value="ECO:0007669"/>
    <property type="project" value="UniProtKB-EC"/>
</dbReference>
<keyword evidence="1 8" id="KW-0963">Cytoplasm</keyword>
<feature type="binding site" evidence="8">
    <location>
        <position position="25"/>
    </location>
    <ligand>
        <name>GTP</name>
        <dbReference type="ChEBI" id="CHEBI:37565"/>
    </ligand>
</feature>
<protein>
    <recommendedName>
        <fullName evidence="8">Probable molybdenum cofactor guanylyltransferase</fullName>
        <shortName evidence="8">MoCo guanylyltransferase</shortName>
        <ecNumber evidence="8">2.7.7.77</ecNumber>
    </recommendedName>
    <alternativeName>
        <fullName evidence="8">GTP:molybdopterin guanylyltransferase</fullName>
    </alternativeName>
    <alternativeName>
        <fullName evidence="8">Mo-MPT guanylyltransferase</fullName>
    </alternativeName>
    <alternativeName>
        <fullName evidence="8">Molybdopterin guanylyltransferase</fullName>
    </alternativeName>
    <alternativeName>
        <fullName evidence="8">Molybdopterin-guanine dinucleotide synthase</fullName>
        <shortName evidence="8">MGD synthase</shortName>
    </alternativeName>
</protein>
<keyword evidence="3 8" id="KW-0479">Metal-binding</keyword>
<feature type="binding site" evidence="8">
    <location>
        <position position="69"/>
    </location>
    <ligand>
        <name>GTP</name>
        <dbReference type="ChEBI" id="CHEBI:37565"/>
    </ligand>
</feature>
<comment type="cofactor">
    <cofactor evidence="8">
        <name>Mg(2+)</name>
        <dbReference type="ChEBI" id="CHEBI:18420"/>
    </cofactor>
</comment>
<dbReference type="PANTHER" id="PTHR19136:SF81">
    <property type="entry name" value="MOLYBDENUM COFACTOR GUANYLYLTRANSFERASE"/>
    <property type="match status" value="1"/>
</dbReference>
<comment type="similarity">
    <text evidence="8">Belongs to the MobA family.</text>
</comment>
<comment type="function">
    <text evidence="8">Transfers a GMP moiety from GTP to Mo-molybdopterin (Mo-MPT) cofactor (Moco or molybdenum cofactor) to form Mo-molybdopterin guanine dinucleotide (Mo-MGD) cofactor.</text>
</comment>
<comment type="caution">
    <text evidence="8">Lacks conserved residue(s) required for the propagation of feature annotation.</text>
</comment>
<evidence type="ECO:0000313" key="10">
    <source>
        <dbReference type="EMBL" id="RZS92528.1"/>
    </source>
</evidence>
<evidence type="ECO:0000256" key="7">
    <source>
        <dbReference type="ARBA" id="ARBA00023150"/>
    </source>
</evidence>
<dbReference type="OrthoDB" id="9788394at2"/>
<accession>A0A4Q7NZT2</accession>
<dbReference type="GO" id="GO:0005525">
    <property type="term" value="F:GTP binding"/>
    <property type="evidence" value="ECO:0007669"/>
    <property type="project" value="UniProtKB-UniRule"/>
</dbReference>
<keyword evidence="4 8" id="KW-0547">Nucleotide-binding</keyword>
<dbReference type="PANTHER" id="PTHR19136">
    <property type="entry name" value="MOLYBDENUM COFACTOR GUANYLYLTRANSFERASE"/>
    <property type="match status" value="1"/>
</dbReference>
<keyword evidence="10" id="KW-0548">Nucleotidyltransferase</keyword>
<dbReference type="CDD" id="cd02503">
    <property type="entry name" value="MobA"/>
    <property type="match status" value="1"/>
</dbReference>
<dbReference type="GO" id="GO:0006777">
    <property type="term" value="P:Mo-molybdopterin cofactor biosynthetic process"/>
    <property type="evidence" value="ECO:0007669"/>
    <property type="project" value="UniProtKB-KW"/>
</dbReference>
<organism evidence="10 11">
    <name type="scientific">Aquimarina brevivitae</name>
    <dbReference type="NCBI Taxonomy" id="323412"/>
    <lineage>
        <taxon>Bacteria</taxon>
        <taxon>Pseudomonadati</taxon>
        <taxon>Bacteroidota</taxon>
        <taxon>Flavobacteriia</taxon>
        <taxon>Flavobacteriales</taxon>
        <taxon>Flavobacteriaceae</taxon>
        <taxon>Aquimarina</taxon>
    </lineage>
</organism>
<keyword evidence="6 8" id="KW-0342">GTP-binding</keyword>
<evidence type="ECO:0000256" key="1">
    <source>
        <dbReference type="ARBA" id="ARBA00022490"/>
    </source>
</evidence>
<dbReference type="GO" id="GO:0046872">
    <property type="term" value="F:metal ion binding"/>
    <property type="evidence" value="ECO:0007669"/>
    <property type="project" value="UniProtKB-KW"/>
</dbReference>
<proteinExistence type="inferred from homology"/>
<sequence>MSTDNSTYSLILLAGGNSERMGEDKALKLLKGKTFIDHILEASEEITDHQMIISDHLNHHKRYEYVLPDLIKNKGPLGGIYTGLYHSKTKVNFVVSCDTPFINKKVFESLLLHNNPNYEVIHYKNNPLIGIYKKELSNFLHQTIVEDKLSVRKALSQVKTKTIHNKHLNQYVKNINTPEQFTNALKNY</sequence>
<dbReference type="Pfam" id="PF12804">
    <property type="entry name" value="NTP_transf_3"/>
    <property type="match status" value="1"/>
</dbReference>
<evidence type="ECO:0000256" key="4">
    <source>
        <dbReference type="ARBA" id="ARBA00022741"/>
    </source>
</evidence>
<reference evidence="10 11" key="1">
    <citation type="submission" date="2019-02" db="EMBL/GenBank/DDBJ databases">
        <title>Genomic Encyclopedia of Type Strains, Phase IV (KMG-IV): sequencing the most valuable type-strain genomes for metagenomic binning, comparative biology and taxonomic classification.</title>
        <authorList>
            <person name="Goeker M."/>
        </authorList>
    </citation>
    <scope>NUCLEOTIDE SEQUENCE [LARGE SCALE GENOMIC DNA]</scope>
    <source>
        <strain evidence="10 11">DSM 17196</strain>
    </source>
</reference>
<dbReference type="InterPro" id="IPR025877">
    <property type="entry name" value="MobA-like_NTP_Trfase"/>
</dbReference>
<comment type="subcellular location">
    <subcellularLocation>
        <location evidence="8">Cytoplasm</location>
    </subcellularLocation>
</comment>
<dbReference type="InterPro" id="IPR029044">
    <property type="entry name" value="Nucleotide-diphossugar_trans"/>
</dbReference>
<dbReference type="Proteomes" id="UP000292262">
    <property type="component" value="Unassembled WGS sequence"/>
</dbReference>
<comment type="domain">
    <text evidence="8">The N-terminal domain determines nucleotide recognition and specific binding, while the C-terminal domain determines the specific binding to the target protein.</text>
</comment>
<evidence type="ECO:0000256" key="8">
    <source>
        <dbReference type="HAMAP-Rule" id="MF_00316"/>
    </source>
</evidence>
<evidence type="ECO:0000259" key="9">
    <source>
        <dbReference type="Pfam" id="PF12804"/>
    </source>
</evidence>
<feature type="domain" description="MobA-like NTP transferase" evidence="9">
    <location>
        <begin position="11"/>
        <end position="141"/>
    </location>
</feature>
<dbReference type="AlphaFoldDB" id="A0A4Q7NZT2"/>
<feature type="binding site" evidence="8">
    <location>
        <begin position="13"/>
        <end position="15"/>
    </location>
    <ligand>
        <name>GTP</name>
        <dbReference type="ChEBI" id="CHEBI:37565"/>
    </ligand>
</feature>
<dbReference type="SUPFAM" id="SSF53448">
    <property type="entry name" value="Nucleotide-diphospho-sugar transferases"/>
    <property type="match status" value="1"/>
</dbReference>
<comment type="caution">
    <text evidence="10">The sequence shown here is derived from an EMBL/GenBank/DDBJ whole genome shotgun (WGS) entry which is preliminary data.</text>
</comment>
<dbReference type="RefSeq" id="WP_130287207.1">
    <property type="nucleotide sequence ID" value="NZ_SGXE01000003.1"/>
</dbReference>
<evidence type="ECO:0000256" key="2">
    <source>
        <dbReference type="ARBA" id="ARBA00022679"/>
    </source>
</evidence>
<keyword evidence="2 8" id="KW-0808">Transferase</keyword>
<comment type="catalytic activity">
    <reaction evidence="8">
        <text>Mo-molybdopterin + GTP + H(+) = Mo-molybdopterin guanine dinucleotide + diphosphate</text>
        <dbReference type="Rhea" id="RHEA:34243"/>
        <dbReference type="ChEBI" id="CHEBI:15378"/>
        <dbReference type="ChEBI" id="CHEBI:33019"/>
        <dbReference type="ChEBI" id="CHEBI:37565"/>
        <dbReference type="ChEBI" id="CHEBI:71302"/>
        <dbReference type="ChEBI" id="CHEBI:71310"/>
        <dbReference type="EC" id="2.7.7.77"/>
    </reaction>
</comment>